<organism evidence="10 11">
    <name type="scientific">Actinidia rufa</name>
    <dbReference type="NCBI Taxonomy" id="165716"/>
    <lineage>
        <taxon>Eukaryota</taxon>
        <taxon>Viridiplantae</taxon>
        <taxon>Streptophyta</taxon>
        <taxon>Embryophyta</taxon>
        <taxon>Tracheophyta</taxon>
        <taxon>Spermatophyta</taxon>
        <taxon>Magnoliopsida</taxon>
        <taxon>eudicotyledons</taxon>
        <taxon>Gunneridae</taxon>
        <taxon>Pentapetalae</taxon>
        <taxon>asterids</taxon>
        <taxon>Ericales</taxon>
        <taxon>Actinidiaceae</taxon>
        <taxon>Actinidia</taxon>
    </lineage>
</organism>
<keyword evidence="4" id="KW-0238">DNA-binding</keyword>
<keyword evidence="3" id="KW-0805">Transcription regulation</keyword>
<dbReference type="SUPFAM" id="SSF46689">
    <property type="entry name" value="Homeodomain-like"/>
    <property type="match status" value="1"/>
</dbReference>
<feature type="compositionally biased region" description="Basic and acidic residues" evidence="7">
    <location>
        <begin position="295"/>
        <end position="312"/>
    </location>
</feature>
<dbReference type="PANTHER" id="PTHR45614:SF300">
    <property type="entry name" value="MYB TRANSCRIPTION FACTOR"/>
    <property type="match status" value="1"/>
</dbReference>
<evidence type="ECO:0000259" key="8">
    <source>
        <dbReference type="PROSITE" id="PS50090"/>
    </source>
</evidence>
<evidence type="ECO:0000256" key="2">
    <source>
        <dbReference type="ARBA" id="ARBA00022737"/>
    </source>
</evidence>
<evidence type="ECO:0000256" key="4">
    <source>
        <dbReference type="ARBA" id="ARBA00023125"/>
    </source>
</evidence>
<evidence type="ECO:0000256" key="5">
    <source>
        <dbReference type="ARBA" id="ARBA00023163"/>
    </source>
</evidence>
<evidence type="ECO:0000256" key="6">
    <source>
        <dbReference type="ARBA" id="ARBA00023242"/>
    </source>
</evidence>
<dbReference type="Gene3D" id="1.10.10.60">
    <property type="entry name" value="Homeodomain-like"/>
    <property type="match status" value="2"/>
</dbReference>
<gene>
    <name evidence="10" type="ORF">Acr_02g0005210</name>
</gene>
<proteinExistence type="predicted"/>
<comment type="caution">
    <text evidence="10">The sequence shown here is derived from an EMBL/GenBank/DDBJ whole genome shotgun (WGS) entry which is preliminary data.</text>
</comment>
<protein>
    <submittedName>
        <fullName evidence="10">Myb domain protein 109</fullName>
    </submittedName>
</protein>
<dbReference type="AlphaFoldDB" id="A0A7J0E713"/>
<dbReference type="SMART" id="SM00717">
    <property type="entry name" value="SANT"/>
    <property type="match status" value="2"/>
</dbReference>
<dbReference type="PROSITE" id="PS51294">
    <property type="entry name" value="HTH_MYB"/>
    <property type="match status" value="2"/>
</dbReference>
<dbReference type="InterPro" id="IPR001005">
    <property type="entry name" value="SANT/Myb"/>
</dbReference>
<feature type="region of interest" description="Disordered" evidence="7">
    <location>
        <begin position="295"/>
        <end position="326"/>
    </location>
</feature>
<feature type="domain" description="Myb-like" evidence="8">
    <location>
        <begin position="198"/>
        <end position="248"/>
    </location>
</feature>
<keyword evidence="5" id="KW-0804">Transcription</keyword>
<name>A0A7J0E713_9ERIC</name>
<evidence type="ECO:0000256" key="1">
    <source>
        <dbReference type="ARBA" id="ARBA00004123"/>
    </source>
</evidence>
<dbReference type="CDD" id="cd00167">
    <property type="entry name" value="SANT"/>
    <property type="match status" value="2"/>
</dbReference>
<dbReference type="Pfam" id="PF00249">
    <property type="entry name" value="Myb_DNA-binding"/>
    <property type="match status" value="2"/>
</dbReference>
<accession>A0A7J0E713</accession>
<reference evidence="10 11" key="1">
    <citation type="submission" date="2019-07" db="EMBL/GenBank/DDBJ databases">
        <title>De Novo Assembly of kiwifruit Actinidia rufa.</title>
        <authorList>
            <person name="Sugita-Konishi S."/>
            <person name="Sato K."/>
            <person name="Mori E."/>
            <person name="Abe Y."/>
            <person name="Kisaki G."/>
            <person name="Hamano K."/>
            <person name="Suezawa K."/>
            <person name="Otani M."/>
            <person name="Fukuda T."/>
            <person name="Manabe T."/>
            <person name="Gomi K."/>
            <person name="Tabuchi M."/>
            <person name="Akimitsu K."/>
            <person name="Kataoka I."/>
        </authorList>
    </citation>
    <scope>NUCLEOTIDE SEQUENCE [LARGE SCALE GENOMIC DNA]</scope>
    <source>
        <strain evidence="11">cv. Fuchu</strain>
    </source>
</reference>
<feature type="domain" description="Myb-like" evidence="8">
    <location>
        <begin position="151"/>
        <end position="197"/>
    </location>
</feature>
<dbReference type="InterPro" id="IPR050560">
    <property type="entry name" value="MYB_TF"/>
</dbReference>
<evidence type="ECO:0000259" key="9">
    <source>
        <dbReference type="PROSITE" id="PS51294"/>
    </source>
</evidence>
<dbReference type="PROSITE" id="PS50090">
    <property type="entry name" value="MYB_LIKE"/>
    <property type="match status" value="2"/>
</dbReference>
<evidence type="ECO:0000256" key="3">
    <source>
        <dbReference type="ARBA" id="ARBA00023015"/>
    </source>
</evidence>
<feature type="domain" description="HTH myb-type" evidence="9">
    <location>
        <begin position="198"/>
        <end position="252"/>
    </location>
</feature>
<dbReference type="GO" id="GO:0005634">
    <property type="term" value="C:nucleus"/>
    <property type="evidence" value="ECO:0007669"/>
    <property type="project" value="UniProtKB-SubCell"/>
</dbReference>
<evidence type="ECO:0000313" key="11">
    <source>
        <dbReference type="Proteomes" id="UP000585474"/>
    </source>
</evidence>
<feature type="region of interest" description="Disordered" evidence="7">
    <location>
        <begin position="101"/>
        <end position="150"/>
    </location>
</feature>
<sequence>MLWVAMENSGAPTEEKISIIGGVQETVDILGTKSSPLVPIAILNFLVSPANLETPPISVLSPAAAAPLPIATVVFSSAANLHQTMATDTEMDDLTVVAGDSTAEDDGADTGGGGDGEGQNEDVDVAVVGEGSGSSGGGRGRVGRKFGDRVKGPWSPEEDAILSRLVSNFGARNWSLIARGIAGRSGKSCRLRWCNQLDPSVKRKPFTDEEDRLIVQAHTIHGNKWASIARLLPGRTDNAIKNHWNSTLRRRCIGRGKLKLESSNAVEDISIDRSKASSEETLSCGDVNSFKSLEGKDVSSRESLEEQLEDKAQPQGQSSDKAKEPPTLFRPVARVSAFNVFNPSNGPETVSAFPRPIPRQGPSVQASPDAGIYKLLEGAYGERLIPQQCGHGCCETESVGKPRRSLLGPEFVDYAEPPFFPSHELAAIATDISNIAWQKSGLESSSVRAVENVNVRIGSGGPLVQMDHFEESRKRGRLRFEEGKNKLIGMVTDVLSTSTGRQTSSVSAKVGGWT</sequence>
<keyword evidence="2" id="KW-0677">Repeat</keyword>
<dbReference type="PANTHER" id="PTHR45614">
    <property type="entry name" value="MYB PROTEIN-RELATED"/>
    <property type="match status" value="1"/>
</dbReference>
<dbReference type="FunFam" id="1.10.10.60:FF:000060">
    <property type="entry name" value="MYB transcription factor"/>
    <property type="match status" value="1"/>
</dbReference>
<keyword evidence="11" id="KW-1185">Reference proteome</keyword>
<dbReference type="OrthoDB" id="2143914at2759"/>
<evidence type="ECO:0000256" key="7">
    <source>
        <dbReference type="SAM" id="MobiDB-lite"/>
    </source>
</evidence>
<evidence type="ECO:0000313" key="10">
    <source>
        <dbReference type="EMBL" id="GFY82281.1"/>
    </source>
</evidence>
<feature type="compositionally biased region" description="Gly residues" evidence="7">
    <location>
        <begin position="130"/>
        <end position="140"/>
    </location>
</feature>
<dbReference type="GO" id="GO:0000978">
    <property type="term" value="F:RNA polymerase II cis-regulatory region sequence-specific DNA binding"/>
    <property type="evidence" value="ECO:0007669"/>
    <property type="project" value="TreeGrafter"/>
</dbReference>
<dbReference type="Proteomes" id="UP000585474">
    <property type="component" value="Unassembled WGS sequence"/>
</dbReference>
<dbReference type="InterPro" id="IPR017930">
    <property type="entry name" value="Myb_dom"/>
</dbReference>
<comment type="subcellular location">
    <subcellularLocation>
        <location evidence="1">Nucleus</location>
    </subcellularLocation>
</comment>
<dbReference type="EMBL" id="BJWL01000002">
    <property type="protein sequence ID" value="GFY82281.1"/>
    <property type="molecule type" value="Genomic_DNA"/>
</dbReference>
<dbReference type="GO" id="GO:0000981">
    <property type="term" value="F:DNA-binding transcription factor activity, RNA polymerase II-specific"/>
    <property type="evidence" value="ECO:0007669"/>
    <property type="project" value="TreeGrafter"/>
</dbReference>
<feature type="domain" description="HTH myb-type" evidence="9">
    <location>
        <begin position="148"/>
        <end position="197"/>
    </location>
</feature>
<keyword evidence="6" id="KW-0539">Nucleus</keyword>
<dbReference type="InterPro" id="IPR009057">
    <property type="entry name" value="Homeodomain-like_sf"/>
</dbReference>